<accession>A0A645FRW3</accession>
<evidence type="ECO:0000313" key="1">
    <source>
        <dbReference type="EMBL" id="MPN16159.1"/>
    </source>
</evidence>
<comment type="caution">
    <text evidence="1">The sequence shown here is derived from an EMBL/GenBank/DDBJ whole genome shotgun (WGS) entry which is preliminary data.</text>
</comment>
<protein>
    <submittedName>
        <fullName evidence="1">Uncharacterized protein</fullName>
    </submittedName>
</protein>
<reference evidence="1" key="1">
    <citation type="submission" date="2019-08" db="EMBL/GenBank/DDBJ databases">
        <authorList>
            <person name="Kucharzyk K."/>
            <person name="Murdoch R.W."/>
            <person name="Higgins S."/>
            <person name="Loffler F."/>
        </authorList>
    </citation>
    <scope>NUCLEOTIDE SEQUENCE</scope>
</reference>
<sequence>MGATGVALDALAPTPALELATTLKLYAVPLVRPVMVHEVAGMSGGVAEVLHVPAT</sequence>
<organism evidence="1">
    <name type="scientific">bioreactor metagenome</name>
    <dbReference type="NCBI Taxonomy" id="1076179"/>
    <lineage>
        <taxon>unclassified sequences</taxon>
        <taxon>metagenomes</taxon>
        <taxon>ecological metagenomes</taxon>
    </lineage>
</organism>
<gene>
    <name evidence="1" type="ORF">SDC9_163497</name>
</gene>
<name>A0A645FRW3_9ZZZZ</name>
<proteinExistence type="predicted"/>
<dbReference type="EMBL" id="VSSQ01063072">
    <property type="protein sequence ID" value="MPN16159.1"/>
    <property type="molecule type" value="Genomic_DNA"/>
</dbReference>
<dbReference type="AlphaFoldDB" id="A0A645FRW3"/>